<proteinExistence type="predicted"/>
<protein>
    <recommendedName>
        <fullName evidence="2">Coenzyme Q-binding protein COQ10 START domain-containing protein</fullName>
    </recommendedName>
</protein>
<dbReference type="Gene3D" id="3.30.530.20">
    <property type="match status" value="1"/>
</dbReference>
<dbReference type="AlphaFoldDB" id="A0A382UUA4"/>
<sequence>MVMMDYSTELEFGVERFLEILTDYEKLPEYLPRQLQRIEIVDKDDNYTIIKAVILLRSLIKHEFILEIKIEKKSDEIILAEILDGIAKGTKITISIFTQEEKTMCKISTDTKLSLKIIVLLPIIKREYKGFVSGVLNNIFTEMKSKEMK</sequence>
<evidence type="ECO:0000313" key="1">
    <source>
        <dbReference type="EMBL" id="SVD37268.1"/>
    </source>
</evidence>
<evidence type="ECO:0008006" key="2">
    <source>
        <dbReference type="Google" id="ProtNLM"/>
    </source>
</evidence>
<gene>
    <name evidence="1" type="ORF">METZ01_LOCUS390122</name>
</gene>
<dbReference type="SUPFAM" id="SSF55961">
    <property type="entry name" value="Bet v1-like"/>
    <property type="match status" value="1"/>
</dbReference>
<reference evidence="1" key="1">
    <citation type="submission" date="2018-05" db="EMBL/GenBank/DDBJ databases">
        <authorList>
            <person name="Lanie J.A."/>
            <person name="Ng W.-L."/>
            <person name="Kazmierczak K.M."/>
            <person name="Andrzejewski T.M."/>
            <person name="Davidsen T.M."/>
            <person name="Wayne K.J."/>
            <person name="Tettelin H."/>
            <person name="Glass J.I."/>
            <person name="Rusch D."/>
            <person name="Podicherti R."/>
            <person name="Tsui H.-C.T."/>
            <person name="Winkler M.E."/>
        </authorList>
    </citation>
    <scope>NUCLEOTIDE SEQUENCE</scope>
</reference>
<organism evidence="1">
    <name type="scientific">marine metagenome</name>
    <dbReference type="NCBI Taxonomy" id="408172"/>
    <lineage>
        <taxon>unclassified sequences</taxon>
        <taxon>metagenomes</taxon>
        <taxon>ecological metagenomes</taxon>
    </lineage>
</organism>
<name>A0A382UUA4_9ZZZZ</name>
<dbReference type="InterPro" id="IPR023393">
    <property type="entry name" value="START-like_dom_sf"/>
</dbReference>
<accession>A0A382UUA4</accession>
<dbReference type="EMBL" id="UINC01146501">
    <property type="protein sequence ID" value="SVD37268.1"/>
    <property type="molecule type" value="Genomic_DNA"/>
</dbReference>